<evidence type="ECO:0000256" key="1">
    <source>
        <dbReference type="SAM" id="MobiDB-lite"/>
    </source>
</evidence>
<reference evidence="2 3" key="1">
    <citation type="submission" date="2018-11" db="EMBL/GenBank/DDBJ databases">
        <title>Genome sequence and assembly of Colletotrichum spinosum.</title>
        <authorList>
            <person name="Gan P."/>
            <person name="Shirasu K."/>
        </authorList>
    </citation>
    <scope>NUCLEOTIDE SEQUENCE [LARGE SCALE GENOMIC DNA]</scope>
    <source>
        <strain evidence="2 3">CBS 515.97</strain>
    </source>
</reference>
<feature type="region of interest" description="Disordered" evidence="1">
    <location>
        <begin position="94"/>
        <end position="208"/>
    </location>
</feature>
<name>A0A4R8Q928_9PEZI</name>
<dbReference type="EMBL" id="QAPG01000084">
    <property type="protein sequence ID" value="TDZ32194.1"/>
    <property type="molecule type" value="Genomic_DNA"/>
</dbReference>
<organism evidence="2 3">
    <name type="scientific">Colletotrichum spinosum</name>
    <dbReference type="NCBI Taxonomy" id="1347390"/>
    <lineage>
        <taxon>Eukaryota</taxon>
        <taxon>Fungi</taxon>
        <taxon>Dikarya</taxon>
        <taxon>Ascomycota</taxon>
        <taxon>Pezizomycotina</taxon>
        <taxon>Sordariomycetes</taxon>
        <taxon>Hypocreomycetidae</taxon>
        <taxon>Glomerellales</taxon>
        <taxon>Glomerellaceae</taxon>
        <taxon>Colletotrichum</taxon>
        <taxon>Colletotrichum orbiculare species complex</taxon>
    </lineage>
</organism>
<gene>
    <name evidence="2" type="ORF">C8035_v000756</name>
</gene>
<comment type="caution">
    <text evidence="2">The sequence shown here is derived from an EMBL/GenBank/DDBJ whole genome shotgun (WGS) entry which is preliminary data.</text>
</comment>
<feature type="region of interest" description="Disordered" evidence="1">
    <location>
        <begin position="1"/>
        <end position="41"/>
    </location>
</feature>
<dbReference type="Proteomes" id="UP000295083">
    <property type="component" value="Unassembled WGS sequence"/>
</dbReference>
<proteinExistence type="predicted"/>
<feature type="compositionally biased region" description="Basic residues" evidence="1">
    <location>
        <begin position="11"/>
        <end position="24"/>
    </location>
</feature>
<protein>
    <submittedName>
        <fullName evidence="2">Uncharacterized protein</fullName>
    </submittedName>
</protein>
<dbReference type="AlphaFoldDB" id="A0A4R8Q928"/>
<feature type="compositionally biased region" description="Polar residues" evidence="1">
    <location>
        <begin position="105"/>
        <end position="114"/>
    </location>
</feature>
<evidence type="ECO:0000313" key="3">
    <source>
        <dbReference type="Proteomes" id="UP000295083"/>
    </source>
</evidence>
<accession>A0A4R8Q928</accession>
<keyword evidence="3" id="KW-1185">Reference proteome</keyword>
<feature type="compositionally biased region" description="Basic and acidic residues" evidence="1">
    <location>
        <begin position="175"/>
        <end position="191"/>
    </location>
</feature>
<sequence length="208" mass="23026">MRKVTSSEVSRRRKHNKPRPRRSLQQRGQVSPAWPVHGTSGTAELTGEGIFMAGITAGFRQTQASGDGLFLTRPTHPIARQTSESSRNLCVPQRHVAETSRRNVRTTTNPSNVAQRHPHRGKIRTLREAAPPSMSERVLPPCPGKPIPCNTRDVMPRSLPGRDFMHRTRVFPARESGKGEGGAARESEIRRTTSSTKVLDRFTGLNGP</sequence>
<evidence type="ECO:0000313" key="2">
    <source>
        <dbReference type="EMBL" id="TDZ32194.1"/>
    </source>
</evidence>